<evidence type="ECO:0000313" key="1">
    <source>
        <dbReference type="EMBL" id="SDY97832.1"/>
    </source>
</evidence>
<gene>
    <name evidence="1" type="ORF">SAMN05216564_1221</name>
</gene>
<proteinExistence type="predicted"/>
<dbReference type="SUPFAM" id="SSF53850">
    <property type="entry name" value="Periplasmic binding protein-like II"/>
    <property type="match status" value="1"/>
</dbReference>
<sequence>GALAQRDGMYIPKNLDPGQTYWGQKFINYAAAAENIGAFGKEVGGAPLHPDATIPDYMEQNDAFPTSQEEFDRMITVPPGKTAEYGAAWGTKFNNILE</sequence>
<dbReference type="EMBL" id="FNPC01000022">
    <property type="protein sequence ID" value="SDY97832.1"/>
    <property type="molecule type" value="Genomic_DNA"/>
</dbReference>
<dbReference type="Proteomes" id="UP000199079">
    <property type="component" value="Unassembled WGS sequence"/>
</dbReference>
<feature type="non-terminal residue" evidence="1">
    <location>
        <position position="1"/>
    </location>
</feature>
<accession>A0A1H3P9N6</accession>
<protein>
    <recommendedName>
        <fullName evidence="3">Spermidine/putrescine transport system substrate-binding protein</fullName>
    </recommendedName>
</protein>
<dbReference type="AlphaFoldDB" id="A0A1H3P9N6"/>
<name>A0A1H3P9N6_9EURY</name>
<organism evidence="1 2">
    <name type="scientific">Halopenitus persicus</name>
    <dbReference type="NCBI Taxonomy" id="1048396"/>
    <lineage>
        <taxon>Archaea</taxon>
        <taxon>Methanobacteriati</taxon>
        <taxon>Methanobacteriota</taxon>
        <taxon>Stenosarchaea group</taxon>
        <taxon>Halobacteria</taxon>
        <taxon>Halobacteriales</taxon>
        <taxon>Haloferacaceae</taxon>
        <taxon>Halopenitus</taxon>
    </lineage>
</organism>
<dbReference type="Gene3D" id="3.40.190.10">
    <property type="entry name" value="Periplasmic binding protein-like II"/>
    <property type="match status" value="1"/>
</dbReference>
<reference evidence="2" key="1">
    <citation type="submission" date="2016-10" db="EMBL/GenBank/DDBJ databases">
        <authorList>
            <person name="Varghese N."/>
            <person name="Submissions S."/>
        </authorList>
    </citation>
    <scope>NUCLEOTIDE SEQUENCE [LARGE SCALE GENOMIC DNA]</scope>
    <source>
        <strain evidence="2">DC30,IBRC 10041,KCTC 4046</strain>
    </source>
</reference>
<evidence type="ECO:0008006" key="3">
    <source>
        <dbReference type="Google" id="ProtNLM"/>
    </source>
</evidence>
<keyword evidence="2" id="KW-1185">Reference proteome</keyword>
<evidence type="ECO:0000313" key="2">
    <source>
        <dbReference type="Proteomes" id="UP000199079"/>
    </source>
</evidence>